<gene>
    <name evidence="2" type="ORF">BASA50_003382</name>
</gene>
<dbReference type="InterPro" id="IPR008011">
    <property type="entry name" value="Complex1_LYR_dom"/>
</dbReference>
<dbReference type="Proteomes" id="UP001648503">
    <property type="component" value="Unassembled WGS sequence"/>
</dbReference>
<keyword evidence="3" id="KW-1185">Reference proteome</keyword>
<evidence type="ECO:0000313" key="2">
    <source>
        <dbReference type="EMBL" id="KAH6598875.1"/>
    </source>
</evidence>
<reference evidence="2 3" key="1">
    <citation type="submission" date="2021-02" db="EMBL/GenBank/DDBJ databases">
        <title>Variation within the Batrachochytrium salamandrivorans European outbreak.</title>
        <authorList>
            <person name="Kelly M."/>
            <person name="Pasmans F."/>
            <person name="Shea T.P."/>
            <person name="Munoz J.F."/>
            <person name="Carranza S."/>
            <person name="Cuomo C.A."/>
            <person name="Martel A."/>
        </authorList>
    </citation>
    <scope>NUCLEOTIDE SEQUENCE [LARGE SCALE GENOMIC DNA]</scope>
    <source>
        <strain evidence="2 3">AMFP18/2</strain>
    </source>
</reference>
<name>A0ABQ8FLG1_9FUNG</name>
<accession>A0ABQ8FLG1</accession>
<comment type="caution">
    <text evidence="2">The sequence shown here is derived from an EMBL/GenBank/DDBJ whole genome shotgun (WGS) entry which is preliminary data.</text>
</comment>
<evidence type="ECO:0000259" key="1">
    <source>
        <dbReference type="Pfam" id="PF05347"/>
    </source>
</evidence>
<evidence type="ECO:0000313" key="3">
    <source>
        <dbReference type="Proteomes" id="UP001648503"/>
    </source>
</evidence>
<sequence length="74" mass="8730">MSAAIDIVDRLMVLQLYRRLLYRTTTLKHSHIPYLRTAIRKEFEANRHVTGHENRLVLYKKGLYLEQTSFGGLL</sequence>
<dbReference type="Pfam" id="PF05347">
    <property type="entry name" value="Complex1_LYR"/>
    <property type="match status" value="1"/>
</dbReference>
<proteinExistence type="predicted"/>
<feature type="domain" description="Complex 1 LYR protein" evidence="1">
    <location>
        <begin position="13"/>
        <end position="53"/>
    </location>
</feature>
<dbReference type="EMBL" id="JAFCIX010000093">
    <property type="protein sequence ID" value="KAH6598875.1"/>
    <property type="molecule type" value="Genomic_DNA"/>
</dbReference>
<organism evidence="2 3">
    <name type="scientific">Batrachochytrium salamandrivorans</name>
    <dbReference type="NCBI Taxonomy" id="1357716"/>
    <lineage>
        <taxon>Eukaryota</taxon>
        <taxon>Fungi</taxon>
        <taxon>Fungi incertae sedis</taxon>
        <taxon>Chytridiomycota</taxon>
        <taxon>Chytridiomycota incertae sedis</taxon>
        <taxon>Chytridiomycetes</taxon>
        <taxon>Rhizophydiales</taxon>
        <taxon>Rhizophydiales incertae sedis</taxon>
        <taxon>Batrachochytrium</taxon>
    </lineage>
</organism>
<protein>
    <recommendedName>
        <fullName evidence="1">Complex 1 LYR protein domain-containing protein</fullName>
    </recommendedName>
</protein>